<dbReference type="AlphaFoldDB" id="A0A0P0WNW5"/>
<dbReference type="EMBL" id="AP014961">
    <property type="protein sequence ID" value="BAS94570.1"/>
    <property type="molecule type" value="Genomic_DNA"/>
</dbReference>
<evidence type="ECO:0000256" key="1">
    <source>
        <dbReference type="SAM" id="MobiDB-lite"/>
    </source>
</evidence>
<reference evidence="3" key="1">
    <citation type="journal article" date="2005" name="Nature">
        <title>The map-based sequence of the rice genome.</title>
        <authorList>
            <consortium name="International rice genome sequencing project (IRGSP)"/>
            <person name="Matsumoto T."/>
            <person name="Wu J."/>
            <person name="Kanamori H."/>
            <person name="Katayose Y."/>
            <person name="Fujisawa M."/>
            <person name="Namiki N."/>
            <person name="Mizuno H."/>
            <person name="Yamamoto K."/>
            <person name="Antonio B.A."/>
            <person name="Baba T."/>
            <person name="Sakata K."/>
            <person name="Nagamura Y."/>
            <person name="Aoki H."/>
            <person name="Arikawa K."/>
            <person name="Arita K."/>
            <person name="Bito T."/>
            <person name="Chiden Y."/>
            <person name="Fujitsuka N."/>
            <person name="Fukunaka R."/>
            <person name="Hamada M."/>
            <person name="Harada C."/>
            <person name="Hayashi A."/>
            <person name="Hijishita S."/>
            <person name="Honda M."/>
            <person name="Hosokawa S."/>
            <person name="Ichikawa Y."/>
            <person name="Idonuma A."/>
            <person name="Iijima M."/>
            <person name="Ikeda M."/>
            <person name="Ikeno M."/>
            <person name="Ito K."/>
            <person name="Ito S."/>
            <person name="Ito T."/>
            <person name="Ito Y."/>
            <person name="Ito Y."/>
            <person name="Iwabuchi A."/>
            <person name="Kamiya K."/>
            <person name="Karasawa W."/>
            <person name="Kurita K."/>
            <person name="Katagiri S."/>
            <person name="Kikuta A."/>
            <person name="Kobayashi H."/>
            <person name="Kobayashi N."/>
            <person name="Machita K."/>
            <person name="Maehara T."/>
            <person name="Masukawa M."/>
            <person name="Mizubayashi T."/>
            <person name="Mukai Y."/>
            <person name="Nagasaki H."/>
            <person name="Nagata Y."/>
            <person name="Naito S."/>
            <person name="Nakashima M."/>
            <person name="Nakama Y."/>
            <person name="Nakamichi Y."/>
            <person name="Nakamura M."/>
            <person name="Meguro A."/>
            <person name="Negishi M."/>
            <person name="Ohta I."/>
            <person name="Ohta T."/>
            <person name="Okamoto M."/>
            <person name="Ono N."/>
            <person name="Saji S."/>
            <person name="Sakaguchi M."/>
            <person name="Sakai K."/>
            <person name="Shibata M."/>
            <person name="Shimokawa T."/>
            <person name="Song J."/>
            <person name="Takazaki Y."/>
            <person name="Terasawa K."/>
            <person name="Tsugane M."/>
            <person name="Tsuji K."/>
            <person name="Ueda S."/>
            <person name="Waki K."/>
            <person name="Yamagata H."/>
            <person name="Yamamoto M."/>
            <person name="Yamamoto S."/>
            <person name="Yamane H."/>
            <person name="Yoshiki S."/>
            <person name="Yoshihara R."/>
            <person name="Yukawa K."/>
            <person name="Zhong H."/>
            <person name="Yano M."/>
            <person name="Yuan Q."/>
            <person name="Ouyang S."/>
            <person name="Liu J."/>
            <person name="Jones K.M."/>
            <person name="Gansberger K."/>
            <person name="Moffat K."/>
            <person name="Hill J."/>
            <person name="Bera J."/>
            <person name="Fadrosh D."/>
            <person name="Jin S."/>
            <person name="Johri S."/>
            <person name="Kim M."/>
            <person name="Overton L."/>
            <person name="Reardon M."/>
            <person name="Tsitrin T."/>
            <person name="Vuong H."/>
            <person name="Weaver B."/>
            <person name="Ciecko A."/>
            <person name="Tallon L."/>
            <person name="Jackson J."/>
            <person name="Pai G."/>
            <person name="Aken S.V."/>
            <person name="Utterback T."/>
            <person name="Reidmuller S."/>
            <person name="Feldblyum T."/>
            <person name="Hsiao J."/>
            <person name="Zismann V."/>
            <person name="Iobst S."/>
            <person name="de Vazeille A.R."/>
            <person name="Buell C.R."/>
            <person name="Ying K."/>
            <person name="Li Y."/>
            <person name="Lu T."/>
            <person name="Huang Y."/>
            <person name="Zhao Q."/>
            <person name="Feng Q."/>
            <person name="Zhang L."/>
            <person name="Zhu J."/>
            <person name="Weng Q."/>
            <person name="Mu J."/>
            <person name="Lu Y."/>
            <person name="Fan D."/>
            <person name="Liu Y."/>
            <person name="Guan J."/>
            <person name="Zhang Y."/>
            <person name="Yu S."/>
            <person name="Liu X."/>
            <person name="Zhang Y."/>
            <person name="Hong G."/>
            <person name="Han B."/>
            <person name="Choisne N."/>
            <person name="Demange N."/>
            <person name="Orjeda G."/>
            <person name="Samain S."/>
            <person name="Cattolico L."/>
            <person name="Pelletier E."/>
            <person name="Couloux A."/>
            <person name="Segurens B."/>
            <person name="Wincker P."/>
            <person name="D'Hont A."/>
            <person name="Scarpelli C."/>
            <person name="Weissenbach J."/>
            <person name="Salanoubat M."/>
            <person name="Quetier F."/>
            <person name="Yu Y."/>
            <person name="Kim H.R."/>
            <person name="Rambo T."/>
            <person name="Currie J."/>
            <person name="Collura K."/>
            <person name="Luo M."/>
            <person name="Yang T."/>
            <person name="Ammiraju J.S.S."/>
            <person name="Engler F."/>
            <person name="Soderlund C."/>
            <person name="Wing R.A."/>
            <person name="Palmer L.E."/>
            <person name="de la Bastide M."/>
            <person name="Spiegel L."/>
            <person name="Nascimento L."/>
            <person name="Zutavern T."/>
            <person name="O'Shaughnessy A."/>
            <person name="Dike S."/>
            <person name="Dedhia N."/>
            <person name="Preston R."/>
            <person name="Balija V."/>
            <person name="McCombie W.R."/>
            <person name="Chow T."/>
            <person name="Chen H."/>
            <person name="Chung M."/>
            <person name="Chen C."/>
            <person name="Shaw J."/>
            <person name="Wu H."/>
            <person name="Hsiao K."/>
            <person name="Chao Y."/>
            <person name="Chu M."/>
            <person name="Cheng C."/>
            <person name="Hour A."/>
            <person name="Lee P."/>
            <person name="Lin S."/>
            <person name="Lin Y."/>
            <person name="Liou J."/>
            <person name="Liu S."/>
            <person name="Hsing Y."/>
            <person name="Raghuvanshi S."/>
            <person name="Mohanty A."/>
            <person name="Bharti A.K."/>
            <person name="Gaur A."/>
            <person name="Gupta V."/>
            <person name="Kumar D."/>
            <person name="Ravi V."/>
            <person name="Vij S."/>
            <person name="Kapur A."/>
            <person name="Khurana P."/>
            <person name="Khurana P."/>
            <person name="Khurana J.P."/>
            <person name="Tyagi A.K."/>
            <person name="Gaikwad K."/>
            <person name="Singh A."/>
            <person name="Dalal V."/>
            <person name="Srivastava S."/>
            <person name="Dixit A."/>
            <person name="Pal A.K."/>
            <person name="Ghazi I.A."/>
            <person name="Yadav M."/>
            <person name="Pandit A."/>
            <person name="Bhargava A."/>
            <person name="Sureshbabu K."/>
            <person name="Batra K."/>
            <person name="Sharma T.R."/>
            <person name="Mohapatra T."/>
            <person name="Singh N.K."/>
            <person name="Messing J."/>
            <person name="Nelson A.B."/>
            <person name="Fuks G."/>
            <person name="Kavchok S."/>
            <person name="Keizer G."/>
            <person name="Linton E."/>
            <person name="Llaca V."/>
            <person name="Song R."/>
            <person name="Tanyolac B."/>
            <person name="Young S."/>
            <person name="Ho-Il K."/>
            <person name="Hahn J.H."/>
            <person name="Sangsakoo G."/>
            <person name="Vanavichit A."/>
            <person name="de Mattos Luiz.A.T."/>
            <person name="Zimmer P.D."/>
            <person name="Malone G."/>
            <person name="Dellagostin O."/>
            <person name="de Oliveira A.C."/>
            <person name="Bevan M."/>
            <person name="Bancroft I."/>
            <person name="Minx P."/>
            <person name="Cordum H."/>
            <person name="Wilson R."/>
            <person name="Cheng Z."/>
            <person name="Jin W."/>
            <person name="Jiang J."/>
            <person name="Leong S.A."/>
            <person name="Iwama H."/>
            <person name="Gojobori T."/>
            <person name="Itoh T."/>
            <person name="Niimura Y."/>
            <person name="Fujii Y."/>
            <person name="Habara T."/>
            <person name="Sakai H."/>
            <person name="Sato Y."/>
            <person name="Wilson G."/>
            <person name="Kumar K."/>
            <person name="McCouch S."/>
            <person name="Juretic N."/>
            <person name="Hoen D."/>
            <person name="Wright S."/>
            <person name="Bruskiewich R."/>
            <person name="Bureau T."/>
            <person name="Miyao A."/>
            <person name="Hirochika H."/>
            <person name="Nishikawa T."/>
            <person name="Kadowaki K."/>
            <person name="Sugiura M."/>
            <person name="Burr B."/>
            <person name="Sasaki T."/>
        </authorList>
    </citation>
    <scope>NUCLEOTIDE SEQUENCE [LARGE SCALE GENOMIC DNA]</scope>
    <source>
        <strain evidence="3">cv. Nipponbare</strain>
    </source>
</reference>
<sequence length="76" mass="8300">MNTLFREGAYLCKSKRARKVWLAVCLVLRRARRPCVDGGGGGPRRRGGWHGDGAGASEGNGRPPCPPWEAKLLVNR</sequence>
<keyword evidence="3" id="KW-1185">Reference proteome</keyword>
<organism evidence="2 3">
    <name type="scientific">Oryza sativa subsp. japonica</name>
    <name type="common">Rice</name>
    <dbReference type="NCBI Taxonomy" id="39947"/>
    <lineage>
        <taxon>Eukaryota</taxon>
        <taxon>Viridiplantae</taxon>
        <taxon>Streptophyta</taxon>
        <taxon>Embryophyta</taxon>
        <taxon>Tracheophyta</taxon>
        <taxon>Spermatophyta</taxon>
        <taxon>Magnoliopsida</taxon>
        <taxon>Liliopsida</taxon>
        <taxon>Poales</taxon>
        <taxon>Poaceae</taxon>
        <taxon>BOP clade</taxon>
        <taxon>Oryzoideae</taxon>
        <taxon>Oryzeae</taxon>
        <taxon>Oryzinae</taxon>
        <taxon>Oryza</taxon>
        <taxon>Oryza sativa</taxon>
    </lineage>
</organism>
<dbReference type="Proteomes" id="UP000059680">
    <property type="component" value="Chromosome 5"/>
</dbReference>
<dbReference type="InParanoid" id="A0A0P0WNW5"/>
<reference evidence="2 3" key="2">
    <citation type="journal article" date="2013" name="Plant Cell Physiol.">
        <title>Rice Annotation Project Database (RAP-DB): an integrative and interactive database for rice genomics.</title>
        <authorList>
            <person name="Sakai H."/>
            <person name="Lee S.S."/>
            <person name="Tanaka T."/>
            <person name="Numa H."/>
            <person name="Kim J."/>
            <person name="Kawahara Y."/>
            <person name="Wakimoto H."/>
            <person name="Yang C.C."/>
            <person name="Iwamoto M."/>
            <person name="Abe T."/>
            <person name="Yamada Y."/>
            <person name="Muto A."/>
            <person name="Inokuchi H."/>
            <person name="Ikemura T."/>
            <person name="Matsumoto T."/>
            <person name="Sasaki T."/>
            <person name="Itoh T."/>
        </authorList>
    </citation>
    <scope>NUCLEOTIDE SEQUENCE [LARGE SCALE GENOMIC DNA]</scope>
    <source>
        <strain evidence="3">cv. Nipponbare</strain>
    </source>
</reference>
<evidence type="ECO:0000313" key="3">
    <source>
        <dbReference type="Proteomes" id="UP000059680"/>
    </source>
</evidence>
<accession>A0A0P0WNW5</accession>
<feature type="region of interest" description="Disordered" evidence="1">
    <location>
        <begin position="37"/>
        <end position="66"/>
    </location>
</feature>
<dbReference type="Gramene" id="Os05t0480350-00">
    <property type="protein sequence ID" value="Os05t0480350-00"/>
    <property type="gene ID" value="Os05g0480350"/>
</dbReference>
<gene>
    <name evidence="2" type="ordered locus">Os05g0480350</name>
    <name evidence="2" type="ORF">OSNPB_050480350</name>
</gene>
<dbReference type="PaxDb" id="39947-A0A0P0WNW5"/>
<reference evidence="2 3" key="3">
    <citation type="journal article" date="2013" name="Rice">
        <title>Improvement of the Oryza sativa Nipponbare reference genome using next generation sequence and optical map data.</title>
        <authorList>
            <person name="Kawahara Y."/>
            <person name="de la Bastide M."/>
            <person name="Hamilton J.P."/>
            <person name="Kanamori H."/>
            <person name="McCombie W.R."/>
            <person name="Ouyang S."/>
            <person name="Schwartz D.C."/>
            <person name="Tanaka T."/>
            <person name="Wu J."/>
            <person name="Zhou S."/>
            <person name="Childs K.L."/>
            <person name="Davidson R.M."/>
            <person name="Lin H."/>
            <person name="Quesada-Ocampo L."/>
            <person name="Vaillancourt B."/>
            <person name="Sakai H."/>
            <person name="Lee S.S."/>
            <person name="Kim J."/>
            <person name="Numa H."/>
            <person name="Itoh T."/>
            <person name="Buell C.R."/>
            <person name="Matsumoto T."/>
        </authorList>
    </citation>
    <scope>NUCLEOTIDE SEQUENCE [LARGE SCALE GENOMIC DNA]</scope>
    <source>
        <strain evidence="3">cv. Nipponbare</strain>
    </source>
</reference>
<evidence type="ECO:0000313" key="2">
    <source>
        <dbReference type="EMBL" id="BAS94570.1"/>
    </source>
</evidence>
<name>A0A0P0WNW5_ORYSJ</name>
<proteinExistence type="predicted"/>
<protein>
    <submittedName>
        <fullName evidence="2">Os05g0480350 protein</fullName>
    </submittedName>
</protein>